<evidence type="ECO:0000256" key="6">
    <source>
        <dbReference type="ARBA" id="ARBA00023034"/>
    </source>
</evidence>
<dbReference type="SMART" id="SM00762">
    <property type="entry name" value="Cog4"/>
    <property type="match status" value="1"/>
</dbReference>
<evidence type="ECO:0000259" key="10">
    <source>
        <dbReference type="SMART" id="SM00762"/>
    </source>
</evidence>
<comment type="similarity">
    <text evidence="2">Belongs to the COG4 family.</text>
</comment>
<dbReference type="AlphaFoldDB" id="A0A0L0VZK9"/>
<evidence type="ECO:0000256" key="3">
    <source>
        <dbReference type="ARBA" id="ARBA00020975"/>
    </source>
</evidence>
<dbReference type="OrthoDB" id="47059at2759"/>
<sequence>MNPTGTAAAATTSATAVAPDESGSVYSREHLAGLNSHLELISALTHLEAVEYQVDQSLSKLLSSSDRIDSALNTIGEIEPIIQDLSEDASALHEVVIERAEVAERISSKVRVLDLEQSRVKNCIDRVQSAAELKDAFNQLFQAIEYADWEAATRHAQRANAIDRGFLTSQFVEAVVPTANIPEPPAIALENLIIQLTEIFLKSFNAAAQVKDEAATTRFFKLFPLLGPSASEAGLGAYSDFVRTLISVPSSISRPTDGAKPPSIVTHLTSIVEQLAMIIDQHQSVVDKYYGPWSMVTVALKLNNELDRLMGKLISTWETDQQLSRKLIGVQRYSFATQNQLLASNNNTGSTNPLNSPAALHSSLRSFAGNVQRTYNLPQSSVSSVNSTAVNSHEEDTEDPREIDFLIAELAGMSSRWQTYRRFLHIRFSEIEPDEVQEKSEQPEEPELPLSPVITQKEQHAPPPSHNINHFEQLEKTELSQKLGELLERFYLPLETWYLRINIEKAHSADEMDLSGSPYLSSALDDTFYMTKKVMLRLMGIGNLKSVRVGLLKIQEIIQRDFGGVMKKRLENLSTNLSSGTSVGFGIKTSEEKEKREKLVRNSSVVYLNNLSMASEYVGRLVDEVTNGPILTQSFFIPAEIDEIKSCLGEFQTLSKKLAGINKSGLEQLFNQLIRSKIRSILSDCYKDVTYVLDDQSYAEADVQDLFRKRFQKAWEFLMDPYRNSMTSDNFKELIGMTVNVLVRTWENMIKNQRFNELGSIKFDKDIRNISSFLSNQTSFGIALINESFIRLKQISSLLLIKSLDDHNDGNNQSEDNDQILKNFLVAEDVNWRLNMSEIKNVLAQKI</sequence>
<name>A0A0L0VZK9_9BASI</name>
<keyword evidence="6" id="KW-0333">Golgi apparatus</keyword>
<dbReference type="STRING" id="1165861.A0A0L0VZK9"/>
<evidence type="ECO:0000256" key="7">
    <source>
        <dbReference type="ARBA" id="ARBA00023136"/>
    </source>
</evidence>
<gene>
    <name evidence="11" type="ORF">PSTG_02187</name>
</gene>
<keyword evidence="5" id="KW-0653">Protein transport</keyword>
<dbReference type="Pfam" id="PF08318">
    <property type="entry name" value="COG4_m"/>
    <property type="match status" value="1"/>
</dbReference>
<dbReference type="InterPro" id="IPR013167">
    <property type="entry name" value="COG4_M"/>
</dbReference>
<dbReference type="InterPro" id="IPR048682">
    <property type="entry name" value="COG4"/>
</dbReference>
<dbReference type="Proteomes" id="UP000054564">
    <property type="component" value="Unassembled WGS sequence"/>
</dbReference>
<comment type="caution">
    <text evidence="11">The sequence shown here is derived from an EMBL/GenBank/DDBJ whole genome shotgun (WGS) entry which is preliminary data.</text>
</comment>
<keyword evidence="12" id="KW-1185">Reference proteome</keyword>
<dbReference type="GO" id="GO:0015031">
    <property type="term" value="P:protein transport"/>
    <property type="evidence" value="ECO:0007669"/>
    <property type="project" value="UniProtKB-KW"/>
</dbReference>
<dbReference type="Gene3D" id="1.20.58.1970">
    <property type="match status" value="1"/>
</dbReference>
<dbReference type="Pfam" id="PF20662">
    <property type="entry name" value="COG4_C"/>
    <property type="match status" value="1"/>
</dbReference>
<keyword evidence="4" id="KW-0813">Transport</keyword>
<comment type="subcellular location">
    <subcellularLocation>
        <location evidence="1">Golgi apparatus membrane</location>
        <topology evidence="1">Peripheral membrane protein</topology>
    </subcellularLocation>
</comment>
<reference evidence="12" key="1">
    <citation type="submission" date="2014-03" db="EMBL/GenBank/DDBJ databases">
        <title>The Genome Sequence of Puccinia striiformis f. sp. tritici PST-78.</title>
        <authorList>
            <consortium name="The Broad Institute Genome Sequencing Platform"/>
            <person name="Cuomo C."/>
            <person name="Hulbert S."/>
            <person name="Chen X."/>
            <person name="Walker B."/>
            <person name="Young S.K."/>
            <person name="Zeng Q."/>
            <person name="Gargeya S."/>
            <person name="Fitzgerald M."/>
            <person name="Haas B."/>
            <person name="Abouelleil A."/>
            <person name="Alvarado L."/>
            <person name="Arachchi H.M."/>
            <person name="Berlin A.M."/>
            <person name="Chapman S.B."/>
            <person name="Goldberg J."/>
            <person name="Griggs A."/>
            <person name="Gujja S."/>
            <person name="Hansen M."/>
            <person name="Howarth C."/>
            <person name="Imamovic A."/>
            <person name="Larimer J."/>
            <person name="McCowan C."/>
            <person name="Montmayeur A."/>
            <person name="Murphy C."/>
            <person name="Neiman D."/>
            <person name="Pearson M."/>
            <person name="Priest M."/>
            <person name="Roberts A."/>
            <person name="Saif S."/>
            <person name="Shea T."/>
            <person name="Sisk P."/>
            <person name="Sykes S."/>
            <person name="Wortman J."/>
            <person name="Nusbaum C."/>
            <person name="Birren B."/>
        </authorList>
    </citation>
    <scope>NUCLEOTIDE SEQUENCE [LARGE SCALE GENOMIC DNA]</scope>
    <source>
        <strain evidence="12">race PST-78</strain>
    </source>
</reference>
<evidence type="ECO:0000256" key="9">
    <source>
        <dbReference type="SAM" id="MobiDB-lite"/>
    </source>
</evidence>
<dbReference type="PANTHER" id="PTHR24016:SF0">
    <property type="entry name" value="CONSERVED OLIGOMERIC GOLGI COMPLEX SUBUNIT 4"/>
    <property type="match status" value="1"/>
</dbReference>
<evidence type="ECO:0000313" key="12">
    <source>
        <dbReference type="Proteomes" id="UP000054564"/>
    </source>
</evidence>
<keyword evidence="7" id="KW-0472">Membrane</keyword>
<protein>
    <recommendedName>
        <fullName evidence="3">Conserved oligomeric Golgi complex subunit 4</fullName>
    </recommendedName>
    <alternativeName>
        <fullName evidence="8">Component of oligomeric Golgi complex 4</fullName>
    </alternativeName>
</protein>
<evidence type="ECO:0000256" key="8">
    <source>
        <dbReference type="ARBA" id="ARBA00031340"/>
    </source>
</evidence>
<feature type="domain" description="COG4 transport protein middle alpha-helical bundle" evidence="10">
    <location>
        <begin position="189"/>
        <end position="571"/>
    </location>
</feature>
<evidence type="ECO:0000256" key="5">
    <source>
        <dbReference type="ARBA" id="ARBA00022927"/>
    </source>
</evidence>
<organism evidence="11 12">
    <name type="scientific">Puccinia striiformis f. sp. tritici PST-78</name>
    <dbReference type="NCBI Taxonomy" id="1165861"/>
    <lineage>
        <taxon>Eukaryota</taxon>
        <taxon>Fungi</taxon>
        <taxon>Dikarya</taxon>
        <taxon>Basidiomycota</taxon>
        <taxon>Pucciniomycotina</taxon>
        <taxon>Pucciniomycetes</taxon>
        <taxon>Pucciniales</taxon>
        <taxon>Pucciniaceae</taxon>
        <taxon>Puccinia</taxon>
    </lineage>
</organism>
<dbReference type="InterPro" id="IPR048684">
    <property type="entry name" value="COG4_C"/>
</dbReference>
<feature type="compositionally biased region" description="Low complexity" evidence="9">
    <location>
        <begin position="1"/>
        <end position="18"/>
    </location>
</feature>
<evidence type="ECO:0000313" key="11">
    <source>
        <dbReference type="EMBL" id="KNF04703.1"/>
    </source>
</evidence>
<feature type="region of interest" description="Disordered" evidence="9">
    <location>
        <begin position="1"/>
        <end position="21"/>
    </location>
</feature>
<dbReference type="InterPro" id="IPR048680">
    <property type="entry name" value="COG4_N"/>
</dbReference>
<evidence type="ECO:0000256" key="1">
    <source>
        <dbReference type="ARBA" id="ARBA00004395"/>
    </source>
</evidence>
<dbReference type="Gene3D" id="1.10.287.1060">
    <property type="entry name" value="ESAT-6-like"/>
    <property type="match status" value="1"/>
</dbReference>
<evidence type="ECO:0000256" key="4">
    <source>
        <dbReference type="ARBA" id="ARBA00022448"/>
    </source>
</evidence>
<dbReference type="Pfam" id="PF20663">
    <property type="entry name" value="COG4_N"/>
    <property type="match status" value="1"/>
</dbReference>
<dbReference type="GO" id="GO:0000139">
    <property type="term" value="C:Golgi membrane"/>
    <property type="evidence" value="ECO:0007669"/>
    <property type="project" value="UniProtKB-SubCell"/>
</dbReference>
<proteinExistence type="inferred from homology"/>
<dbReference type="PANTHER" id="PTHR24016">
    <property type="entry name" value="CONSERVED OLIGOMERIC GOLGI COMPLEX SUBUNIT 4"/>
    <property type="match status" value="1"/>
</dbReference>
<accession>A0A0L0VZK9</accession>
<evidence type="ECO:0000256" key="2">
    <source>
        <dbReference type="ARBA" id="ARBA00009215"/>
    </source>
</evidence>
<dbReference type="EMBL" id="AJIL01000011">
    <property type="protein sequence ID" value="KNF04703.1"/>
    <property type="molecule type" value="Genomic_DNA"/>
</dbReference>